<evidence type="ECO:0000256" key="6">
    <source>
        <dbReference type="ARBA" id="ARBA00022989"/>
    </source>
</evidence>
<evidence type="ECO:0000256" key="2">
    <source>
        <dbReference type="ARBA" id="ARBA00006024"/>
    </source>
</evidence>
<comment type="catalytic activity">
    <reaction evidence="9">
        <text>Cd(2+)(in) + ATP + H2O = Cd(2+)(out) + ADP + phosphate + H(+)</text>
        <dbReference type="Rhea" id="RHEA:12132"/>
        <dbReference type="ChEBI" id="CHEBI:15377"/>
        <dbReference type="ChEBI" id="CHEBI:15378"/>
        <dbReference type="ChEBI" id="CHEBI:30616"/>
        <dbReference type="ChEBI" id="CHEBI:43474"/>
        <dbReference type="ChEBI" id="CHEBI:48775"/>
        <dbReference type="ChEBI" id="CHEBI:456216"/>
        <dbReference type="EC" id="7.2.2.21"/>
    </reaction>
</comment>
<dbReference type="SFLD" id="SFLDS00003">
    <property type="entry name" value="Haloacid_Dehalogenase"/>
    <property type="match status" value="1"/>
</dbReference>
<dbReference type="NCBIfam" id="TIGR01525">
    <property type="entry name" value="ATPase-IB_hvy"/>
    <property type="match status" value="1"/>
</dbReference>
<dbReference type="EC" id="7.2.2.21" evidence="8"/>
<dbReference type="InterPro" id="IPR001757">
    <property type="entry name" value="P_typ_ATPase"/>
</dbReference>
<keyword evidence="10" id="KW-0067">ATP-binding</keyword>
<organism evidence="12 13">
    <name type="scientific">Roseburia yibonii</name>
    <dbReference type="NCBI Taxonomy" id="2763063"/>
    <lineage>
        <taxon>Bacteria</taxon>
        <taxon>Bacillati</taxon>
        <taxon>Bacillota</taxon>
        <taxon>Clostridia</taxon>
        <taxon>Lachnospirales</taxon>
        <taxon>Lachnospiraceae</taxon>
        <taxon>Roseburia</taxon>
    </lineage>
</organism>
<dbReference type="Gene3D" id="2.70.150.10">
    <property type="entry name" value="Calcium-transporting ATPase, cytoplasmic transduction domain A"/>
    <property type="match status" value="1"/>
</dbReference>
<evidence type="ECO:0000256" key="7">
    <source>
        <dbReference type="ARBA" id="ARBA00023136"/>
    </source>
</evidence>
<evidence type="ECO:0000256" key="8">
    <source>
        <dbReference type="ARBA" id="ARBA00039103"/>
    </source>
</evidence>
<evidence type="ECO:0000256" key="3">
    <source>
        <dbReference type="ARBA" id="ARBA00022539"/>
    </source>
</evidence>
<protein>
    <recommendedName>
        <fullName evidence="8">Cd(2+)-exporting ATPase</fullName>
        <ecNumber evidence="8">7.2.2.21</ecNumber>
    </recommendedName>
</protein>
<dbReference type="Gene3D" id="3.40.1110.10">
    <property type="entry name" value="Calcium-transporting ATPase, cytoplasmic domain N"/>
    <property type="match status" value="1"/>
</dbReference>
<gene>
    <name evidence="12" type="ORF">H8Z76_01375</name>
</gene>
<keyword evidence="10" id="KW-0547">Nucleotide-binding</keyword>
<evidence type="ECO:0000256" key="9">
    <source>
        <dbReference type="ARBA" id="ARBA00049338"/>
    </source>
</evidence>
<keyword evidence="10" id="KW-0479">Metal-binding</keyword>
<dbReference type="EMBL" id="JACOQH010000001">
    <property type="protein sequence ID" value="MBC5752685.1"/>
    <property type="molecule type" value="Genomic_DNA"/>
</dbReference>
<keyword evidence="10" id="KW-1003">Cell membrane</keyword>
<dbReference type="SFLD" id="SFLDF00027">
    <property type="entry name" value="p-type_atpase"/>
    <property type="match status" value="1"/>
</dbReference>
<keyword evidence="3" id="KW-0104">Cadmium</keyword>
<sequence>MKFQIKHEIKGRMRVHMAQKRMTFAQADTLLYYLHSFKYVTSVQVRERTGDAIICYVGDREAIIDRLRKFHYEDVEMPEGLIENSGRKVNQEYQDKLVYKVLFHYARKFLLPYPLRVCYTGLTSIKYIKEGLQTLAAQKIEVPVLDATAISISMLRGDFNTAGSVMFLLGIGELLGEWTHKKSVDDLARTMSLNVSKVWLKTEDQEILVPVSDIKEGDQVIVHMGNVIPFDGLVTDGEAMINQASLTGESVPVRKTVESSVYAGTVVEEGEVTVRVKEVGGSSRFEKIVTMIEESEKLKSASEGRAEHLADRLVPYTLAGTGLVYLFTRNVTKALSVLMVDFSCALKLAMPISVLSAIREASLYNITVKGGKYLEAIAEADTIVFDKTGTLTKAEPTVAKVVSFNGQSTDELLRIAACLEEHFPHSMAKAVVDAAEQRNLAHEEMHTKVEYIVAHGISTSINGKRAIIGSHHFVFEDENCRIPEGMQQQFDELPKEYSHLYLAIEGELAAVICVEDPLREEAEAVVNSLKKAGISKVVMMTGDSERTARAIAKRVGVDEYYSEVLPEDKVGYVEKEKEKGRKVIMIGDGINDSPALSAANVGIAIRDGAEIAKEIADITIGADNLYQIVTLKLLSDSLMKRIHKNYRTIVGFNTGLIVLGVGGILQPATSALLHNASTLLIGLKSMQNLLTD</sequence>
<dbReference type="InterPro" id="IPR023299">
    <property type="entry name" value="ATPase_P-typ_cyto_dom_N"/>
</dbReference>
<dbReference type="InterPro" id="IPR059000">
    <property type="entry name" value="ATPase_P-type_domA"/>
</dbReference>
<dbReference type="PROSITE" id="PS00154">
    <property type="entry name" value="ATPASE_E1_E2"/>
    <property type="match status" value="1"/>
</dbReference>
<dbReference type="InterPro" id="IPR008250">
    <property type="entry name" value="ATPase_P-typ_transduc_dom_A_sf"/>
</dbReference>
<dbReference type="PANTHER" id="PTHR48085:SF5">
    <property type="entry name" value="CADMIUM_ZINC-TRANSPORTING ATPASE HMA4-RELATED"/>
    <property type="match status" value="1"/>
</dbReference>
<keyword evidence="5" id="KW-1278">Translocase</keyword>
<dbReference type="InterPro" id="IPR023214">
    <property type="entry name" value="HAD_sf"/>
</dbReference>
<dbReference type="SUPFAM" id="SSF81653">
    <property type="entry name" value="Calcium ATPase, transduction domain A"/>
    <property type="match status" value="1"/>
</dbReference>
<keyword evidence="4" id="KW-0812">Transmembrane</keyword>
<dbReference type="PANTHER" id="PTHR48085">
    <property type="entry name" value="CADMIUM/ZINC-TRANSPORTING ATPASE HMA2-RELATED"/>
    <property type="match status" value="1"/>
</dbReference>
<keyword evidence="7" id="KW-0472">Membrane</keyword>
<evidence type="ECO:0000256" key="10">
    <source>
        <dbReference type="RuleBase" id="RU362081"/>
    </source>
</evidence>
<dbReference type="SUPFAM" id="SSF56784">
    <property type="entry name" value="HAD-like"/>
    <property type="match status" value="1"/>
</dbReference>
<dbReference type="InterPro" id="IPR027256">
    <property type="entry name" value="P-typ_ATPase_IB"/>
</dbReference>
<proteinExistence type="inferred from homology"/>
<evidence type="ECO:0000313" key="12">
    <source>
        <dbReference type="EMBL" id="MBC5752685.1"/>
    </source>
</evidence>
<dbReference type="InterPro" id="IPR044492">
    <property type="entry name" value="P_typ_ATPase_HD_dom"/>
</dbReference>
<feature type="domain" description="P-type ATPase A" evidence="11">
    <location>
        <begin position="194"/>
        <end position="293"/>
    </location>
</feature>
<name>A0ABR7I6Y0_9FIRM</name>
<dbReference type="Pfam" id="PF00122">
    <property type="entry name" value="E1-E2_ATPase"/>
    <property type="match status" value="1"/>
</dbReference>
<dbReference type="Gene3D" id="3.40.50.1000">
    <property type="entry name" value="HAD superfamily/HAD-like"/>
    <property type="match status" value="1"/>
</dbReference>
<dbReference type="PRINTS" id="PR00120">
    <property type="entry name" value="HATPASE"/>
</dbReference>
<dbReference type="RefSeq" id="WP_186981424.1">
    <property type="nucleotide sequence ID" value="NZ_JACOQH010000001.1"/>
</dbReference>
<dbReference type="SFLD" id="SFLDG00002">
    <property type="entry name" value="C1.7:_P-type_atpase_like"/>
    <property type="match status" value="1"/>
</dbReference>
<evidence type="ECO:0000259" key="11">
    <source>
        <dbReference type="Pfam" id="PF00122"/>
    </source>
</evidence>
<comment type="subcellular location">
    <subcellularLocation>
        <location evidence="10">Cell membrane</location>
    </subcellularLocation>
    <subcellularLocation>
        <location evidence="1">Membrane</location>
        <topology evidence="1">Multi-pass membrane protein</topology>
    </subcellularLocation>
</comment>
<accession>A0ABR7I6Y0</accession>
<dbReference type="Pfam" id="PF00702">
    <property type="entry name" value="Hydrolase"/>
    <property type="match status" value="1"/>
</dbReference>
<keyword evidence="6" id="KW-1133">Transmembrane helix</keyword>
<evidence type="ECO:0000256" key="1">
    <source>
        <dbReference type="ARBA" id="ARBA00004141"/>
    </source>
</evidence>
<keyword evidence="13" id="KW-1185">Reference proteome</keyword>
<reference evidence="12 13" key="1">
    <citation type="submission" date="2020-08" db="EMBL/GenBank/DDBJ databases">
        <title>Genome public.</title>
        <authorList>
            <person name="Liu C."/>
            <person name="Sun Q."/>
        </authorList>
    </citation>
    <scope>NUCLEOTIDE SEQUENCE [LARGE SCALE GENOMIC DNA]</scope>
    <source>
        <strain evidence="12 13">BX0805</strain>
    </source>
</reference>
<dbReference type="InterPro" id="IPR051014">
    <property type="entry name" value="Cation_Transport_ATPase_IB"/>
</dbReference>
<evidence type="ECO:0000313" key="13">
    <source>
        <dbReference type="Proteomes" id="UP000621540"/>
    </source>
</evidence>
<dbReference type="CDD" id="cd07550">
    <property type="entry name" value="P-type_ATPase_HM"/>
    <property type="match status" value="1"/>
</dbReference>
<dbReference type="NCBIfam" id="TIGR01494">
    <property type="entry name" value="ATPase_P-type"/>
    <property type="match status" value="1"/>
</dbReference>
<comment type="caution">
    <text evidence="12">The sequence shown here is derived from an EMBL/GenBank/DDBJ whole genome shotgun (WGS) entry which is preliminary data.</text>
</comment>
<comment type="similarity">
    <text evidence="2 10">Belongs to the cation transport ATPase (P-type) (TC 3.A.3) family. Type IB subfamily.</text>
</comment>
<evidence type="ECO:0000256" key="5">
    <source>
        <dbReference type="ARBA" id="ARBA00022967"/>
    </source>
</evidence>
<dbReference type="InterPro" id="IPR018303">
    <property type="entry name" value="ATPase_P-typ_P_site"/>
</dbReference>
<dbReference type="Proteomes" id="UP000621540">
    <property type="component" value="Unassembled WGS sequence"/>
</dbReference>
<dbReference type="PRINTS" id="PR00119">
    <property type="entry name" value="CATATPASE"/>
</dbReference>
<dbReference type="InterPro" id="IPR036412">
    <property type="entry name" value="HAD-like_sf"/>
</dbReference>
<evidence type="ECO:0000256" key="4">
    <source>
        <dbReference type="ARBA" id="ARBA00022692"/>
    </source>
</evidence>